<organism evidence="5 6">
    <name type="scientific">candidate division WWE3 bacterium RIFCSPHIGHO2_01_FULL_42_13</name>
    <dbReference type="NCBI Taxonomy" id="1802617"/>
    <lineage>
        <taxon>Bacteria</taxon>
        <taxon>Katanobacteria</taxon>
    </lineage>
</organism>
<comment type="caution">
    <text evidence="5">The sequence shown here is derived from an EMBL/GenBank/DDBJ whole genome shotgun (WGS) entry which is preliminary data.</text>
</comment>
<dbReference type="InterPro" id="IPR029062">
    <property type="entry name" value="Class_I_gatase-like"/>
</dbReference>
<dbReference type="GO" id="GO:0006508">
    <property type="term" value="P:proteolysis"/>
    <property type="evidence" value="ECO:0007669"/>
    <property type="project" value="UniProtKB-KW"/>
</dbReference>
<comment type="similarity">
    <text evidence="1">Belongs to the peptidase S51 family.</text>
</comment>
<dbReference type="Proteomes" id="UP000176608">
    <property type="component" value="Unassembled WGS sequence"/>
</dbReference>
<proteinExistence type="inferred from homology"/>
<dbReference type="GO" id="GO:0008236">
    <property type="term" value="F:serine-type peptidase activity"/>
    <property type="evidence" value="ECO:0007669"/>
    <property type="project" value="UniProtKB-KW"/>
</dbReference>
<evidence type="ECO:0008006" key="7">
    <source>
        <dbReference type="Google" id="ProtNLM"/>
    </source>
</evidence>
<dbReference type="Pfam" id="PF03575">
    <property type="entry name" value="Peptidase_S51"/>
    <property type="match status" value="1"/>
</dbReference>
<evidence type="ECO:0000256" key="1">
    <source>
        <dbReference type="ARBA" id="ARBA00006534"/>
    </source>
</evidence>
<dbReference type="STRING" id="1802617.A2886_02820"/>
<protein>
    <recommendedName>
        <fullName evidence="7">Peptidase</fullName>
    </recommendedName>
</protein>
<dbReference type="InterPro" id="IPR005320">
    <property type="entry name" value="Peptidase_S51"/>
</dbReference>
<accession>A0A1F4URU7</accession>
<evidence type="ECO:0000256" key="4">
    <source>
        <dbReference type="ARBA" id="ARBA00022825"/>
    </source>
</evidence>
<dbReference type="SUPFAM" id="SSF52317">
    <property type="entry name" value="Class I glutamine amidotransferase-like"/>
    <property type="match status" value="1"/>
</dbReference>
<keyword evidence="3" id="KW-0378">Hydrolase</keyword>
<dbReference type="Gene3D" id="3.40.50.880">
    <property type="match status" value="1"/>
</dbReference>
<evidence type="ECO:0000256" key="2">
    <source>
        <dbReference type="ARBA" id="ARBA00022670"/>
    </source>
</evidence>
<evidence type="ECO:0000256" key="3">
    <source>
        <dbReference type="ARBA" id="ARBA00022801"/>
    </source>
</evidence>
<evidence type="ECO:0000313" key="5">
    <source>
        <dbReference type="EMBL" id="OGC47685.1"/>
    </source>
</evidence>
<dbReference type="AlphaFoldDB" id="A0A1F4URU7"/>
<gene>
    <name evidence="5" type="ORF">A2886_02820</name>
</gene>
<reference evidence="5 6" key="1">
    <citation type="journal article" date="2016" name="Nat. Commun.">
        <title>Thousands of microbial genomes shed light on interconnected biogeochemical processes in an aquifer system.</title>
        <authorList>
            <person name="Anantharaman K."/>
            <person name="Brown C.T."/>
            <person name="Hug L.A."/>
            <person name="Sharon I."/>
            <person name="Castelle C.J."/>
            <person name="Probst A.J."/>
            <person name="Thomas B.C."/>
            <person name="Singh A."/>
            <person name="Wilkins M.J."/>
            <person name="Karaoz U."/>
            <person name="Brodie E.L."/>
            <person name="Williams K.H."/>
            <person name="Hubbard S.S."/>
            <person name="Banfield J.F."/>
        </authorList>
    </citation>
    <scope>NUCLEOTIDE SEQUENCE [LARGE SCALE GENOMIC DNA]</scope>
</reference>
<keyword evidence="4" id="KW-0720">Serine protease</keyword>
<sequence>MTKYILHGGNAQHQDPRNDEFFKEILKDAPINAKVLLVHFAGRPEKSEINKERDTAHFEKVKEDRNLTYEIANEETFPAQILNADVIYLGGGTTTRLLETIKKFTNLKELFNGKIVAGESAGANVLSAFSYSKSGGGVLQGLGMVPVKTIPHYKGEHKEDLDEIPGDLETLLLPEYEYRVFNI</sequence>
<name>A0A1F4URU7_UNCKA</name>
<evidence type="ECO:0000313" key="6">
    <source>
        <dbReference type="Proteomes" id="UP000176608"/>
    </source>
</evidence>
<dbReference type="EMBL" id="MEVA01000006">
    <property type="protein sequence ID" value="OGC47685.1"/>
    <property type="molecule type" value="Genomic_DNA"/>
</dbReference>
<keyword evidence="2" id="KW-0645">Protease</keyword>